<keyword evidence="5 6" id="KW-0413">Isomerase</keyword>
<accession>A0ABS3AZK3</accession>
<evidence type="ECO:0000256" key="2">
    <source>
        <dbReference type="ARBA" id="ARBA00001997"/>
    </source>
</evidence>
<dbReference type="EC" id="5.1.3.13" evidence="3 5"/>
<dbReference type="InterPro" id="IPR000888">
    <property type="entry name" value="RmlC-like"/>
</dbReference>
<comment type="subunit">
    <text evidence="5">Homodimer.</text>
</comment>
<dbReference type="Pfam" id="PF00908">
    <property type="entry name" value="dTDP_sugar_isom"/>
    <property type="match status" value="1"/>
</dbReference>
<evidence type="ECO:0000256" key="1">
    <source>
        <dbReference type="ARBA" id="ARBA00001298"/>
    </source>
</evidence>
<comment type="similarity">
    <text evidence="5">Belongs to the dTDP-4-dehydrorhamnose 3,5-epimerase family.</text>
</comment>
<evidence type="ECO:0000256" key="5">
    <source>
        <dbReference type="RuleBase" id="RU364069"/>
    </source>
</evidence>
<dbReference type="InterPro" id="IPR014710">
    <property type="entry name" value="RmlC-like_jellyroll"/>
</dbReference>
<evidence type="ECO:0000313" key="7">
    <source>
        <dbReference type="Proteomes" id="UP000717534"/>
    </source>
</evidence>
<proteinExistence type="inferred from homology"/>
<organism evidence="6 7">
    <name type="scientific">Desulfotalea psychrophila</name>
    <dbReference type="NCBI Taxonomy" id="84980"/>
    <lineage>
        <taxon>Bacteria</taxon>
        <taxon>Pseudomonadati</taxon>
        <taxon>Thermodesulfobacteriota</taxon>
        <taxon>Desulfobulbia</taxon>
        <taxon>Desulfobulbales</taxon>
        <taxon>Desulfocapsaceae</taxon>
        <taxon>Desulfotalea</taxon>
    </lineage>
</organism>
<reference evidence="6 7" key="1">
    <citation type="submission" date="2021-02" db="EMBL/GenBank/DDBJ databases">
        <title>Activity-based single-cell genomes from oceanic crustal fluid captures similar information to metagenomic and metatranscriptomic surveys with orders of magnitude less sampling.</title>
        <authorList>
            <person name="D'Angelo T.S."/>
            <person name="Orcutt B.N."/>
        </authorList>
    </citation>
    <scope>NUCLEOTIDE SEQUENCE [LARGE SCALE GENOMIC DNA]</scope>
    <source>
        <strain evidence="6">AH-315-G02</strain>
    </source>
</reference>
<dbReference type="Proteomes" id="UP000717534">
    <property type="component" value="Unassembled WGS sequence"/>
</dbReference>
<dbReference type="EMBL" id="JAFITO010000048">
    <property type="protein sequence ID" value="MBN4068755.1"/>
    <property type="molecule type" value="Genomic_DNA"/>
</dbReference>
<name>A0ABS3AZK3_9BACT</name>
<comment type="pathway">
    <text evidence="5">Carbohydrate biosynthesis; dTDP-L-rhamnose biosynthesis.</text>
</comment>
<sequence>MIFEKTKLNDAYIIRPERLEDDRGFFARAWCQKEFEKHGLVSNLAQCNISYNKSQGTLRGMHYQKKPHEETKLVRCTAGAIVDVIIDIRPESSTFSQWLTIELSAENRTMLYVPRGFAHGYVTLVDDVEVFYQVSEFYTPGVEGGIRWDDPFFQIAWPIRENLVVSEKDSSWPDYEKDE</sequence>
<evidence type="ECO:0000313" key="6">
    <source>
        <dbReference type="EMBL" id="MBN4068755.1"/>
    </source>
</evidence>
<comment type="function">
    <text evidence="2 5">Catalyzes the epimerization of the C3' and C5'positions of dTDP-6-deoxy-D-xylo-4-hexulose, forming dTDP-6-deoxy-L-lyxo-4-hexulose.</text>
</comment>
<comment type="caution">
    <text evidence="6">The sequence shown here is derived from an EMBL/GenBank/DDBJ whole genome shotgun (WGS) entry which is preliminary data.</text>
</comment>
<dbReference type="GO" id="GO:0008830">
    <property type="term" value="F:dTDP-4-dehydrorhamnose 3,5-epimerase activity"/>
    <property type="evidence" value="ECO:0007669"/>
    <property type="project" value="UniProtKB-EC"/>
</dbReference>
<protein>
    <recommendedName>
        <fullName evidence="4 5">dTDP-4-dehydrorhamnose 3,5-epimerase</fullName>
        <ecNumber evidence="3 5">5.1.3.13</ecNumber>
    </recommendedName>
    <alternativeName>
        <fullName evidence="5">Thymidine diphospho-4-keto-rhamnose 3,5-epimerase</fullName>
    </alternativeName>
</protein>
<dbReference type="PANTHER" id="PTHR21047">
    <property type="entry name" value="DTDP-6-DEOXY-D-GLUCOSE-3,5 EPIMERASE"/>
    <property type="match status" value="1"/>
</dbReference>
<dbReference type="SUPFAM" id="SSF51182">
    <property type="entry name" value="RmlC-like cupins"/>
    <property type="match status" value="1"/>
</dbReference>
<evidence type="ECO:0000256" key="4">
    <source>
        <dbReference type="ARBA" id="ARBA00019595"/>
    </source>
</evidence>
<dbReference type="CDD" id="cd00438">
    <property type="entry name" value="cupin_RmlC"/>
    <property type="match status" value="1"/>
</dbReference>
<dbReference type="PANTHER" id="PTHR21047:SF2">
    <property type="entry name" value="THYMIDINE DIPHOSPHO-4-KETO-RHAMNOSE 3,5-EPIMERASE"/>
    <property type="match status" value="1"/>
</dbReference>
<dbReference type="InterPro" id="IPR011051">
    <property type="entry name" value="RmlC_Cupin_sf"/>
</dbReference>
<dbReference type="Gene3D" id="2.60.120.10">
    <property type="entry name" value="Jelly Rolls"/>
    <property type="match status" value="1"/>
</dbReference>
<comment type="catalytic activity">
    <reaction evidence="1 5">
        <text>dTDP-4-dehydro-6-deoxy-alpha-D-glucose = dTDP-4-dehydro-beta-L-rhamnose</text>
        <dbReference type="Rhea" id="RHEA:16969"/>
        <dbReference type="ChEBI" id="CHEBI:57649"/>
        <dbReference type="ChEBI" id="CHEBI:62830"/>
        <dbReference type="EC" id="5.1.3.13"/>
    </reaction>
</comment>
<keyword evidence="7" id="KW-1185">Reference proteome</keyword>
<dbReference type="NCBIfam" id="TIGR01221">
    <property type="entry name" value="rmlC"/>
    <property type="match status" value="1"/>
</dbReference>
<evidence type="ECO:0000256" key="3">
    <source>
        <dbReference type="ARBA" id="ARBA00012098"/>
    </source>
</evidence>
<gene>
    <name evidence="6" type="primary">rfbC</name>
    <name evidence="6" type="ORF">JYU06_04475</name>
</gene>